<dbReference type="PROSITE" id="PS50157">
    <property type="entry name" value="ZINC_FINGER_C2H2_2"/>
    <property type="match status" value="2"/>
</dbReference>
<evidence type="ECO:0000256" key="1">
    <source>
        <dbReference type="PROSITE-ProRule" id="PRU00042"/>
    </source>
</evidence>
<evidence type="ECO:0000256" key="2">
    <source>
        <dbReference type="SAM" id="MobiDB-lite"/>
    </source>
</evidence>
<dbReference type="GeneID" id="18880056"/>
<sequence length="474" mass="51429">MSTLTAVTPMFTPEELQMSFTDLLNAPLITNQDRPQFSALLKEATDQSATFDPTLDIPQSSSVPCHGSEPSFFVSALPGSSPSFAVESPPTYVPAHDGRKDGCPPSFMPSISPFPFKPSFYQHYHDATLMVPSAPSLVMPSASAITPQQPEAHLAVDGTFFPQATSSQFDFSDAYSAVSPCTQVSPASHTMASMPLAPQFITFSSVVEDDSPWLDPNLSLQSIANSYPDYDMSVSSTEQSLHAMQGGVRHDDISPSPSGKPKTLHIDQHGPTHYSRMTPPSQPAHQSAVQYAPASQHSSLCLNQEPSAKGKADQSTDVALRRSARLARGSANDGNADVSPVGDLAISQDEQEVPAPRVPQASYRRLPSHRFPKIKDGKQVWAELEKRTYACCWKDCNHQVSGYEEGAEHMGEHVSAQGARRRCEDCGTGFDKHLGLVRHLLSGSHMGISVQCAICNREFARPDTVDRHWKSGAH</sequence>
<dbReference type="KEGG" id="psq:PUNSTDRAFT_138369"/>
<name>R7S4G9_PUNST</name>
<dbReference type="Proteomes" id="UP000054196">
    <property type="component" value="Unassembled WGS sequence"/>
</dbReference>
<dbReference type="Gene3D" id="3.30.160.60">
    <property type="entry name" value="Classic Zinc Finger"/>
    <property type="match status" value="1"/>
</dbReference>
<organism evidence="4 5">
    <name type="scientific">Punctularia strigosozonata (strain HHB-11173)</name>
    <name type="common">White-rot fungus</name>
    <dbReference type="NCBI Taxonomy" id="741275"/>
    <lineage>
        <taxon>Eukaryota</taxon>
        <taxon>Fungi</taxon>
        <taxon>Dikarya</taxon>
        <taxon>Basidiomycota</taxon>
        <taxon>Agaricomycotina</taxon>
        <taxon>Agaricomycetes</taxon>
        <taxon>Corticiales</taxon>
        <taxon>Punctulariaceae</taxon>
        <taxon>Punctularia</taxon>
    </lineage>
</organism>
<keyword evidence="1" id="KW-0863">Zinc-finger</keyword>
<keyword evidence="1" id="KW-0479">Metal-binding</keyword>
<protein>
    <recommendedName>
        <fullName evidence="3">C2H2-type domain-containing protein</fullName>
    </recommendedName>
</protein>
<keyword evidence="1" id="KW-0862">Zinc</keyword>
<proteinExistence type="predicted"/>
<dbReference type="EMBL" id="JH687553">
    <property type="protein sequence ID" value="EIN04724.1"/>
    <property type="molecule type" value="Genomic_DNA"/>
</dbReference>
<dbReference type="PROSITE" id="PS00028">
    <property type="entry name" value="ZINC_FINGER_C2H2_1"/>
    <property type="match status" value="2"/>
</dbReference>
<reference evidence="5" key="1">
    <citation type="journal article" date="2012" name="Science">
        <title>The Paleozoic origin of enzymatic lignin decomposition reconstructed from 31 fungal genomes.</title>
        <authorList>
            <person name="Floudas D."/>
            <person name="Binder M."/>
            <person name="Riley R."/>
            <person name="Barry K."/>
            <person name="Blanchette R.A."/>
            <person name="Henrissat B."/>
            <person name="Martinez A.T."/>
            <person name="Otillar R."/>
            <person name="Spatafora J.W."/>
            <person name="Yadav J.S."/>
            <person name="Aerts A."/>
            <person name="Benoit I."/>
            <person name="Boyd A."/>
            <person name="Carlson A."/>
            <person name="Copeland A."/>
            <person name="Coutinho P.M."/>
            <person name="de Vries R.P."/>
            <person name="Ferreira P."/>
            <person name="Findley K."/>
            <person name="Foster B."/>
            <person name="Gaskell J."/>
            <person name="Glotzer D."/>
            <person name="Gorecki P."/>
            <person name="Heitman J."/>
            <person name="Hesse C."/>
            <person name="Hori C."/>
            <person name="Igarashi K."/>
            <person name="Jurgens J.A."/>
            <person name="Kallen N."/>
            <person name="Kersten P."/>
            <person name="Kohler A."/>
            <person name="Kuees U."/>
            <person name="Kumar T.K.A."/>
            <person name="Kuo A."/>
            <person name="LaButti K."/>
            <person name="Larrondo L.F."/>
            <person name="Lindquist E."/>
            <person name="Ling A."/>
            <person name="Lombard V."/>
            <person name="Lucas S."/>
            <person name="Lundell T."/>
            <person name="Martin R."/>
            <person name="McLaughlin D.J."/>
            <person name="Morgenstern I."/>
            <person name="Morin E."/>
            <person name="Murat C."/>
            <person name="Nagy L.G."/>
            <person name="Nolan M."/>
            <person name="Ohm R.A."/>
            <person name="Patyshakuliyeva A."/>
            <person name="Rokas A."/>
            <person name="Ruiz-Duenas F.J."/>
            <person name="Sabat G."/>
            <person name="Salamov A."/>
            <person name="Samejima M."/>
            <person name="Schmutz J."/>
            <person name="Slot J.C."/>
            <person name="St John F."/>
            <person name="Stenlid J."/>
            <person name="Sun H."/>
            <person name="Sun S."/>
            <person name="Syed K."/>
            <person name="Tsang A."/>
            <person name="Wiebenga A."/>
            <person name="Young D."/>
            <person name="Pisabarro A."/>
            <person name="Eastwood D.C."/>
            <person name="Martin F."/>
            <person name="Cullen D."/>
            <person name="Grigoriev I.V."/>
            <person name="Hibbett D.S."/>
        </authorList>
    </citation>
    <scope>NUCLEOTIDE SEQUENCE [LARGE SCALE GENOMIC DNA]</scope>
    <source>
        <strain evidence="5">HHB-11173 SS5</strain>
    </source>
</reference>
<dbReference type="InterPro" id="IPR013087">
    <property type="entry name" value="Znf_C2H2_type"/>
</dbReference>
<feature type="domain" description="C2H2-type" evidence="3">
    <location>
        <begin position="421"/>
        <end position="447"/>
    </location>
</feature>
<feature type="compositionally biased region" description="Polar residues" evidence="2">
    <location>
        <begin position="283"/>
        <end position="298"/>
    </location>
</feature>
<keyword evidence="5" id="KW-1185">Reference proteome</keyword>
<dbReference type="HOGENOM" id="CLU_576379_0_0_1"/>
<evidence type="ECO:0000259" key="3">
    <source>
        <dbReference type="PROSITE" id="PS50157"/>
    </source>
</evidence>
<feature type="region of interest" description="Disordered" evidence="2">
    <location>
        <begin position="272"/>
        <end position="298"/>
    </location>
</feature>
<evidence type="ECO:0000313" key="4">
    <source>
        <dbReference type="EMBL" id="EIN04724.1"/>
    </source>
</evidence>
<dbReference type="RefSeq" id="XP_007388117.1">
    <property type="nucleotide sequence ID" value="XM_007388055.1"/>
</dbReference>
<gene>
    <name evidence="4" type="ORF">PUNSTDRAFT_138369</name>
</gene>
<accession>R7S4G9</accession>
<dbReference type="GO" id="GO:0008270">
    <property type="term" value="F:zinc ion binding"/>
    <property type="evidence" value="ECO:0007669"/>
    <property type="project" value="UniProtKB-KW"/>
</dbReference>
<dbReference type="SMART" id="SM00355">
    <property type="entry name" value="ZnF_C2H2"/>
    <property type="match status" value="3"/>
</dbReference>
<dbReference type="AlphaFoldDB" id="R7S4G9"/>
<feature type="domain" description="C2H2-type" evidence="3">
    <location>
        <begin position="450"/>
        <end position="474"/>
    </location>
</feature>
<evidence type="ECO:0000313" key="5">
    <source>
        <dbReference type="Proteomes" id="UP000054196"/>
    </source>
</evidence>